<dbReference type="RefSeq" id="WP_154239980.1">
    <property type="nucleotide sequence ID" value="NZ_CAUFAO010000007.1"/>
</dbReference>
<dbReference type="Proteomes" id="UP000480929">
    <property type="component" value="Unassembled WGS sequence"/>
</dbReference>
<dbReference type="InterPro" id="IPR023198">
    <property type="entry name" value="PGP-like_dom2"/>
</dbReference>
<dbReference type="SFLD" id="SFLDG01129">
    <property type="entry name" value="C1.5:_HAD__Beta-PGM__Phosphata"/>
    <property type="match status" value="1"/>
</dbReference>
<dbReference type="Pfam" id="PF13419">
    <property type="entry name" value="HAD_2"/>
    <property type="match status" value="1"/>
</dbReference>
<dbReference type="EMBL" id="WKPI01000033">
    <property type="protein sequence ID" value="MSC34376.1"/>
    <property type="molecule type" value="Genomic_DNA"/>
</dbReference>
<gene>
    <name evidence="2" type="ORF">GKD88_14720</name>
    <name evidence="1" type="ORF">GKE08_15050</name>
</gene>
<evidence type="ECO:0000313" key="2">
    <source>
        <dbReference type="EMBL" id="MSC34376.1"/>
    </source>
</evidence>
<proteinExistence type="predicted"/>
<dbReference type="PANTHER" id="PTHR43434:SF1">
    <property type="entry name" value="PHOSPHOGLYCOLATE PHOSPHATASE"/>
    <property type="match status" value="1"/>
</dbReference>
<evidence type="ECO:0000313" key="4">
    <source>
        <dbReference type="Proteomes" id="UP000480929"/>
    </source>
</evidence>
<dbReference type="SUPFAM" id="SSF56784">
    <property type="entry name" value="HAD-like"/>
    <property type="match status" value="1"/>
</dbReference>
<dbReference type="InterPro" id="IPR036412">
    <property type="entry name" value="HAD-like_sf"/>
</dbReference>
<dbReference type="SFLD" id="SFLDS00003">
    <property type="entry name" value="Haloacid_Dehalogenase"/>
    <property type="match status" value="1"/>
</dbReference>
<dbReference type="InterPro" id="IPR041492">
    <property type="entry name" value="HAD_2"/>
</dbReference>
<name>A0A6N7SBI1_9FIRM</name>
<dbReference type="PRINTS" id="PR00413">
    <property type="entry name" value="HADHALOGNASE"/>
</dbReference>
<dbReference type="InterPro" id="IPR023214">
    <property type="entry name" value="HAD_sf"/>
</dbReference>
<dbReference type="GO" id="GO:0006281">
    <property type="term" value="P:DNA repair"/>
    <property type="evidence" value="ECO:0007669"/>
    <property type="project" value="TreeGrafter"/>
</dbReference>
<dbReference type="Gene3D" id="1.10.150.240">
    <property type="entry name" value="Putative phosphatase, domain 2"/>
    <property type="match status" value="1"/>
</dbReference>
<dbReference type="SFLD" id="SFLDG01135">
    <property type="entry name" value="C1.5.6:_HAD__Beta-PGM__Phospha"/>
    <property type="match status" value="1"/>
</dbReference>
<dbReference type="NCBIfam" id="TIGR01509">
    <property type="entry name" value="HAD-SF-IA-v3"/>
    <property type="match status" value="1"/>
</dbReference>
<dbReference type="InterPro" id="IPR050155">
    <property type="entry name" value="HAD-like_hydrolase_sf"/>
</dbReference>
<reference evidence="3 4" key="1">
    <citation type="journal article" date="2019" name="Nat. Med.">
        <title>A library of human gut bacterial isolates paired with longitudinal multiomics data enables mechanistic microbiome research.</title>
        <authorList>
            <person name="Poyet M."/>
            <person name="Groussin M."/>
            <person name="Gibbons S.M."/>
            <person name="Avila-Pacheco J."/>
            <person name="Jiang X."/>
            <person name="Kearney S.M."/>
            <person name="Perrotta A.R."/>
            <person name="Berdy B."/>
            <person name="Zhao S."/>
            <person name="Lieberman T.D."/>
            <person name="Swanson P.K."/>
            <person name="Smith M."/>
            <person name="Roesemann S."/>
            <person name="Alexander J.E."/>
            <person name="Rich S.A."/>
            <person name="Livny J."/>
            <person name="Vlamakis H."/>
            <person name="Clish C."/>
            <person name="Bullock K."/>
            <person name="Deik A."/>
            <person name="Scott J."/>
            <person name="Pierce K.A."/>
            <person name="Xavier R.J."/>
            <person name="Alm E.J."/>
        </authorList>
    </citation>
    <scope>NUCLEOTIDE SEQUENCE [LARGE SCALE GENOMIC DNA]</scope>
    <source>
        <strain evidence="1 3">BIOML-A4</strain>
        <strain evidence="2 4">BIOML-A5</strain>
    </source>
</reference>
<dbReference type="AlphaFoldDB" id="A0A6N7SBI1"/>
<dbReference type="Gene3D" id="3.40.50.1000">
    <property type="entry name" value="HAD superfamily/HAD-like"/>
    <property type="match status" value="1"/>
</dbReference>
<protein>
    <submittedName>
        <fullName evidence="1">HAD-IA family hydrolase</fullName>
    </submittedName>
</protein>
<sequence length="211" mass="24343">MQAVIFDMDGVLVDSEPVYMNRFLHFMQKHQIPIDEQAYRQTVGWTSKRTWEWALFYWPKTMTLTELQTRYRAYWKDKPVRYDEVLDQDVLPVLNQLRAKGIKTAVASSSPRAAIDQMVEQCGLTSCFDTIVSGEQFVKSKPDPEIYWFTAQQLDCRCTDCVAVEDSTVGIAAAYAAGMTVCAKQDFRFGFDQSRAHRSIHSLTEILDWIE</sequence>
<organism evidence="1 3">
    <name type="scientific">Holdemania massiliensis</name>
    <dbReference type="NCBI Taxonomy" id="1468449"/>
    <lineage>
        <taxon>Bacteria</taxon>
        <taxon>Bacillati</taxon>
        <taxon>Bacillota</taxon>
        <taxon>Erysipelotrichia</taxon>
        <taxon>Erysipelotrichales</taxon>
        <taxon>Erysipelotrichaceae</taxon>
        <taxon>Holdemania</taxon>
    </lineage>
</organism>
<dbReference type="Proteomes" id="UP000433575">
    <property type="component" value="Unassembled WGS sequence"/>
</dbReference>
<dbReference type="PANTHER" id="PTHR43434">
    <property type="entry name" value="PHOSPHOGLYCOLATE PHOSPHATASE"/>
    <property type="match status" value="1"/>
</dbReference>
<dbReference type="InterPro" id="IPR006439">
    <property type="entry name" value="HAD-SF_hydro_IA"/>
</dbReference>
<dbReference type="GO" id="GO:0005829">
    <property type="term" value="C:cytosol"/>
    <property type="evidence" value="ECO:0007669"/>
    <property type="project" value="TreeGrafter"/>
</dbReference>
<dbReference type="EMBL" id="WKPJ01000031">
    <property type="protein sequence ID" value="MSA90646.1"/>
    <property type="molecule type" value="Genomic_DNA"/>
</dbReference>
<evidence type="ECO:0000313" key="1">
    <source>
        <dbReference type="EMBL" id="MSA90646.1"/>
    </source>
</evidence>
<keyword evidence="4" id="KW-1185">Reference proteome</keyword>
<accession>A0A6N7SBI1</accession>
<dbReference type="GO" id="GO:0008967">
    <property type="term" value="F:phosphoglycolate phosphatase activity"/>
    <property type="evidence" value="ECO:0007669"/>
    <property type="project" value="TreeGrafter"/>
</dbReference>
<keyword evidence="1" id="KW-0378">Hydrolase</keyword>
<comment type="caution">
    <text evidence="1">The sequence shown here is derived from an EMBL/GenBank/DDBJ whole genome shotgun (WGS) entry which is preliminary data.</text>
</comment>
<evidence type="ECO:0000313" key="3">
    <source>
        <dbReference type="Proteomes" id="UP000433575"/>
    </source>
</evidence>